<reference evidence="1 2" key="1">
    <citation type="submission" date="2019-01" db="EMBL/GenBank/DDBJ databases">
        <authorList>
            <person name="Chen W.-M."/>
        </authorList>
    </citation>
    <scope>NUCLEOTIDE SEQUENCE [LARGE SCALE GENOMIC DNA]</scope>
    <source>
        <strain evidence="1 2">CCP-18</strain>
    </source>
</reference>
<dbReference type="AlphaFoldDB" id="A0A3S2V4L3"/>
<dbReference type="EMBL" id="SACM01000001">
    <property type="protein sequence ID" value="RVT88208.1"/>
    <property type="molecule type" value="Genomic_DNA"/>
</dbReference>
<evidence type="ECO:0000313" key="2">
    <source>
        <dbReference type="Proteomes" id="UP000288587"/>
    </source>
</evidence>
<gene>
    <name evidence="1" type="ORF">EOD73_04195</name>
</gene>
<evidence type="ECO:0000313" key="1">
    <source>
        <dbReference type="EMBL" id="RVT88208.1"/>
    </source>
</evidence>
<keyword evidence="2" id="KW-1185">Reference proteome</keyword>
<dbReference type="OrthoDB" id="9149164at2"/>
<sequence>MSAAQRPLVLVSWHGAQAPLPCLHLDAAAQFDWVLFDYTGTQTPGEREVAGLPVTVLSEPTECKGDIFQALCRWLHDTARCPEYVGLIDDDVWVGVSDLNRALHLARCEQLDVFSPTLMHDSHYTHRWMLTQPHRLFRPVDWVEVMMPFYRGDLFLAAREHLAGNVSSWGLDKYLWPTLQQLRGQTRTALIDAVTASHRRPITSGNRTYRTGRTAFDELQAMRALSLDLLQAQRPELVGSDWYRRIFQQRHVRTRWQQLCAGLGRPLRRWLDQST</sequence>
<comment type="caution">
    <text evidence="1">The sequence shown here is derived from an EMBL/GenBank/DDBJ whole genome shotgun (WGS) entry which is preliminary data.</text>
</comment>
<dbReference type="RefSeq" id="WP_127681143.1">
    <property type="nucleotide sequence ID" value="NZ_SACM01000001.1"/>
</dbReference>
<proteinExistence type="predicted"/>
<accession>A0A3S2V4L3</accession>
<evidence type="ECO:0008006" key="3">
    <source>
        <dbReference type="Google" id="ProtNLM"/>
    </source>
</evidence>
<name>A0A3S2V4L3_9BURK</name>
<dbReference type="Proteomes" id="UP000288587">
    <property type="component" value="Unassembled WGS sequence"/>
</dbReference>
<organism evidence="1 2">
    <name type="scientific">Inhella crocodyli</name>
    <dbReference type="NCBI Taxonomy" id="2499851"/>
    <lineage>
        <taxon>Bacteria</taxon>
        <taxon>Pseudomonadati</taxon>
        <taxon>Pseudomonadota</taxon>
        <taxon>Betaproteobacteria</taxon>
        <taxon>Burkholderiales</taxon>
        <taxon>Sphaerotilaceae</taxon>
        <taxon>Inhella</taxon>
    </lineage>
</organism>
<protein>
    <recommendedName>
        <fullName evidence="3">Glycosyltransferase family 2 protein</fullName>
    </recommendedName>
</protein>